<dbReference type="InterPro" id="IPR033275">
    <property type="entry name" value="MARCH-like"/>
</dbReference>
<dbReference type="GO" id="GO:0008270">
    <property type="term" value="F:zinc ion binding"/>
    <property type="evidence" value="ECO:0007669"/>
    <property type="project" value="UniProtKB-KW"/>
</dbReference>
<sequence>MSDHVILSADSLINSAMLQSQWVPEFGGPVGEGSSSLAAQTAAPVHSSFAVNDGWGIDDIVFSDEEEGPDVKKECRICQEEDFIANMEAPCGCCGSIKFAHRKCIQDWCNEKKGITCEICYQPYQPDFTTPPPSPPPLPGAPRAEETTIDIRQVRFWDDWTAPNTPRAADSPQLGTVLSSDRLTEAEYEVLANATASAANIFRALVLIVYSLRFMIILSPFYVLSWFFNLVATRYHGQETEGSLESTQGAVGQQLGQNRRGRQVDDEESKSSEESPHES</sequence>
<dbReference type="InterPro" id="IPR013083">
    <property type="entry name" value="Znf_RING/FYVE/PHD"/>
</dbReference>
<keyword evidence="5" id="KW-0472">Membrane</keyword>
<evidence type="ECO:0000256" key="1">
    <source>
        <dbReference type="ARBA" id="ARBA00022723"/>
    </source>
</evidence>
<feature type="domain" description="RING-CH-type" evidence="6">
    <location>
        <begin position="67"/>
        <end position="127"/>
    </location>
</feature>
<dbReference type="PROSITE" id="PS51292">
    <property type="entry name" value="ZF_RING_CH"/>
    <property type="match status" value="1"/>
</dbReference>
<evidence type="ECO:0000256" key="4">
    <source>
        <dbReference type="SAM" id="MobiDB-lite"/>
    </source>
</evidence>
<name>A0AAP0NEP9_LIQFO</name>
<organism evidence="7 8">
    <name type="scientific">Liquidambar formosana</name>
    <name type="common">Formosan gum</name>
    <dbReference type="NCBI Taxonomy" id="63359"/>
    <lineage>
        <taxon>Eukaryota</taxon>
        <taxon>Viridiplantae</taxon>
        <taxon>Streptophyta</taxon>
        <taxon>Embryophyta</taxon>
        <taxon>Tracheophyta</taxon>
        <taxon>Spermatophyta</taxon>
        <taxon>Magnoliopsida</taxon>
        <taxon>eudicotyledons</taxon>
        <taxon>Gunneridae</taxon>
        <taxon>Pentapetalae</taxon>
        <taxon>Saxifragales</taxon>
        <taxon>Altingiaceae</taxon>
        <taxon>Liquidambar</taxon>
    </lineage>
</organism>
<dbReference type="Gene3D" id="3.30.40.10">
    <property type="entry name" value="Zinc/RING finger domain, C3HC4 (zinc finger)"/>
    <property type="match status" value="1"/>
</dbReference>
<evidence type="ECO:0000313" key="7">
    <source>
        <dbReference type="EMBL" id="KAK9271563.1"/>
    </source>
</evidence>
<dbReference type="SMART" id="SM00744">
    <property type="entry name" value="RINGv"/>
    <property type="match status" value="1"/>
</dbReference>
<keyword evidence="8" id="KW-1185">Reference proteome</keyword>
<proteinExistence type="predicted"/>
<feature type="region of interest" description="Disordered" evidence="4">
    <location>
        <begin position="242"/>
        <end position="279"/>
    </location>
</feature>
<feature type="compositionally biased region" description="Basic and acidic residues" evidence="4">
    <location>
        <begin position="269"/>
        <end position="279"/>
    </location>
</feature>
<feature type="compositionally biased region" description="Polar residues" evidence="4">
    <location>
        <begin position="242"/>
        <end position="251"/>
    </location>
</feature>
<dbReference type="AlphaFoldDB" id="A0AAP0NEP9"/>
<protein>
    <recommendedName>
        <fullName evidence="6">RING-CH-type domain-containing protein</fullName>
    </recommendedName>
</protein>
<evidence type="ECO:0000256" key="2">
    <source>
        <dbReference type="ARBA" id="ARBA00022771"/>
    </source>
</evidence>
<dbReference type="PANTHER" id="PTHR23012:SF175">
    <property type="entry name" value="RING_FYVE_PHD ZINC FINGER SUPERFAMILY PROTEIN"/>
    <property type="match status" value="1"/>
</dbReference>
<dbReference type="InterPro" id="IPR011016">
    <property type="entry name" value="Znf_RING-CH"/>
</dbReference>
<keyword evidence="5" id="KW-1133">Transmembrane helix</keyword>
<evidence type="ECO:0000259" key="6">
    <source>
        <dbReference type="PROSITE" id="PS51292"/>
    </source>
</evidence>
<keyword evidence="1" id="KW-0479">Metal-binding</keyword>
<dbReference type="GO" id="GO:0004842">
    <property type="term" value="F:ubiquitin-protein transferase activity"/>
    <property type="evidence" value="ECO:0007669"/>
    <property type="project" value="TreeGrafter"/>
</dbReference>
<gene>
    <name evidence="7" type="ORF">L1049_001924</name>
</gene>
<evidence type="ECO:0000256" key="3">
    <source>
        <dbReference type="ARBA" id="ARBA00022833"/>
    </source>
</evidence>
<dbReference type="GO" id="GO:0016567">
    <property type="term" value="P:protein ubiquitination"/>
    <property type="evidence" value="ECO:0007669"/>
    <property type="project" value="TreeGrafter"/>
</dbReference>
<dbReference type="GO" id="GO:0016020">
    <property type="term" value="C:membrane"/>
    <property type="evidence" value="ECO:0007669"/>
    <property type="project" value="TreeGrafter"/>
</dbReference>
<evidence type="ECO:0000256" key="5">
    <source>
        <dbReference type="SAM" id="Phobius"/>
    </source>
</evidence>
<dbReference type="PANTHER" id="PTHR23012">
    <property type="entry name" value="RING/FYVE/PHD ZINC FINGER DOMAIN-CONTAINING"/>
    <property type="match status" value="1"/>
</dbReference>
<reference evidence="7 8" key="1">
    <citation type="journal article" date="2024" name="Plant J.">
        <title>Genome sequences and population genomics reveal climatic adaptation and genomic divergence between two closely related sweetgum species.</title>
        <authorList>
            <person name="Xu W.Q."/>
            <person name="Ren C.Q."/>
            <person name="Zhang X.Y."/>
            <person name="Comes H.P."/>
            <person name="Liu X.H."/>
            <person name="Li Y.G."/>
            <person name="Kettle C.J."/>
            <person name="Jalonen R."/>
            <person name="Gaisberger H."/>
            <person name="Ma Y.Z."/>
            <person name="Qiu Y.X."/>
        </authorList>
    </citation>
    <scope>NUCLEOTIDE SEQUENCE [LARGE SCALE GENOMIC DNA]</scope>
    <source>
        <strain evidence="7">Hangzhou</strain>
    </source>
</reference>
<dbReference type="CDD" id="cd16495">
    <property type="entry name" value="RING_CH-C4HC3_MARCH"/>
    <property type="match status" value="1"/>
</dbReference>
<feature type="transmembrane region" description="Helical" evidence="5">
    <location>
        <begin position="201"/>
        <end position="224"/>
    </location>
</feature>
<keyword evidence="3" id="KW-0862">Zinc</keyword>
<keyword evidence="5" id="KW-0812">Transmembrane</keyword>
<dbReference type="Pfam" id="PF12906">
    <property type="entry name" value="RINGv"/>
    <property type="match status" value="1"/>
</dbReference>
<accession>A0AAP0NEP9</accession>
<dbReference type="SUPFAM" id="SSF57850">
    <property type="entry name" value="RING/U-box"/>
    <property type="match status" value="1"/>
</dbReference>
<keyword evidence="2" id="KW-0863">Zinc-finger</keyword>
<evidence type="ECO:0000313" key="8">
    <source>
        <dbReference type="Proteomes" id="UP001415857"/>
    </source>
</evidence>
<comment type="caution">
    <text evidence="7">The sequence shown here is derived from an EMBL/GenBank/DDBJ whole genome shotgun (WGS) entry which is preliminary data.</text>
</comment>
<dbReference type="EMBL" id="JBBPBK010000013">
    <property type="protein sequence ID" value="KAK9271563.1"/>
    <property type="molecule type" value="Genomic_DNA"/>
</dbReference>
<dbReference type="Proteomes" id="UP001415857">
    <property type="component" value="Unassembled WGS sequence"/>
</dbReference>